<protein>
    <submittedName>
        <fullName evidence="1">Uncharacterized protein</fullName>
    </submittedName>
</protein>
<comment type="caution">
    <text evidence="1">The sequence shown here is derived from an EMBL/GenBank/DDBJ whole genome shotgun (WGS) entry which is preliminary data.</text>
</comment>
<dbReference type="OrthoDB" id="5132647at2759"/>
<name>A0A9P9G1Q9_FUSRE</name>
<accession>A0A9P9G1Q9</accession>
<keyword evidence="2" id="KW-1185">Reference proteome</keyword>
<gene>
    <name evidence="1" type="ORF">BKA55DRAFT_653598</name>
</gene>
<evidence type="ECO:0000313" key="2">
    <source>
        <dbReference type="Proteomes" id="UP000720189"/>
    </source>
</evidence>
<dbReference type="Proteomes" id="UP000720189">
    <property type="component" value="Unassembled WGS sequence"/>
</dbReference>
<evidence type="ECO:0000313" key="1">
    <source>
        <dbReference type="EMBL" id="KAH7231625.1"/>
    </source>
</evidence>
<dbReference type="GeneID" id="70227329"/>
<dbReference type="AlphaFoldDB" id="A0A9P9G1Q9"/>
<sequence length="71" mass="7530">MCANGRSVTAVADPNLCGKRGCYLADLKAYGWTCCHCGEPGNRMDGCLGPPGGRMGDCGHWVCESCTYSQH</sequence>
<reference evidence="1" key="1">
    <citation type="journal article" date="2021" name="Nat. Commun.">
        <title>Genetic determinants of endophytism in the Arabidopsis root mycobiome.</title>
        <authorList>
            <person name="Mesny F."/>
            <person name="Miyauchi S."/>
            <person name="Thiergart T."/>
            <person name="Pickel B."/>
            <person name="Atanasova L."/>
            <person name="Karlsson M."/>
            <person name="Huettel B."/>
            <person name="Barry K.W."/>
            <person name="Haridas S."/>
            <person name="Chen C."/>
            <person name="Bauer D."/>
            <person name="Andreopoulos W."/>
            <person name="Pangilinan J."/>
            <person name="LaButti K."/>
            <person name="Riley R."/>
            <person name="Lipzen A."/>
            <person name="Clum A."/>
            <person name="Drula E."/>
            <person name="Henrissat B."/>
            <person name="Kohler A."/>
            <person name="Grigoriev I.V."/>
            <person name="Martin F.M."/>
            <person name="Hacquard S."/>
        </authorList>
    </citation>
    <scope>NUCLEOTIDE SEQUENCE</scope>
    <source>
        <strain evidence="1">MPI-CAGE-AT-0023</strain>
    </source>
</reference>
<organism evidence="1 2">
    <name type="scientific">Fusarium redolens</name>
    <dbReference type="NCBI Taxonomy" id="48865"/>
    <lineage>
        <taxon>Eukaryota</taxon>
        <taxon>Fungi</taxon>
        <taxon>Dikarya</taxon>
        <taxon>Ascomycota</taxon>
        <taxon>Pezizomycotina</taxon>
        <taxon>Sordariomycetes</taxon>
        <taxon>Hypocreomycetidae</taxon>
        <taxon>Hypocreales</taxon>
        <taxon>Nectriaceae</taxon>
        <taxon>Fusarium</taxon>
        <taxon>Fusarium redolens species complex</taxon>
    </lineage>
</organism>
<dbReference type="EMBL" id="JAGMUX010000020">
    <property type="protein sequence ID" value="KAH7231625.1"/>
    <property type="molecule type" value="Genomic_DNA"/>
</dbReference>
<proteinExistence type="predicted"/>
<dbReference type="RefSeq" id="XP_046043562.1">
    <property type="nucleotide sequence ID" value="XM_046197375.1"/>
</dbReference>